<dbReference type="Proteomes" id="UP000505210">
    <property type="component" value="Chromosome"/>
</dbReference>
<keyword evidence="4" id="KW-1185">Reference proteome</keyword>
<evidence type="ECO:0000259" key="2">
    <source>
        <dbReference type="SMART" id="SM00955"/>
    </source>
</evidence>
<dbReference type="RefSeq" id="WP_172353331.1">
    <property type="nucleotide sequence ID" value="NZ_CP053661.1"/>
</dbReference>
<dbReference type="GO" id="GO:0006402">
    <property type="term" value="P:mRNA catabolic process"/>
    <property type="evidence" value="ECO:0007669"/>
    <property type="project" value="TreeGrafter"/>
</dbReference>
<dbReference type="GO" id="GO:0000175">
    <property type="term" value="F:3'-5'-RNA exonuclease activity"/>
    <property type="evidence" value="ECO:0007669"/>
    <property type="project" value="TreeGrafter"/>
</dbReference>
<dbReference type="Pfam" id="PF00773">
    <property type="entry name" value="RNB"/>
    <property type="match status" value="2"/>
</dbReference>
<dbReference type="Gene3D" id="1.10.10.10">
    <property type="entry name" value="Winged helix-like DNA-binding domain superfamily/Winged helix DNA-binding domain"/>
    <property type="match status" value="1"/>
</dbReference>
<dbReference type="InterPro" id="IPR050180">
    <property type="entry name" value="RNR_Ribonuclease"/>
</dbReference>
<sequence>MDKGTLVEFRPSSEGGAGATRPRRLAVVDRPEGKKLWVVIDERGQAHTLHPRDITYTVANQTYKPSEISAFLKEVQPYLDPDSLEVAWELLIEDGETVDPAGMARLLFSDDSPPLQYAAHCLLSDDRLYFKQKGDRYEPRPAAQVKELKHQLSVTLQRQQEWEGFLARLRQVLAGESLEWAAGDRPWLEALERFATLGEEASHRTPALEVLSALGRPETPEEAFQLLVDLRLWHPHENLFLRRSQIPIQFPSRVLEVAQRCLIDPPADSSRDRLDLTHLKVYTIDDESTREIDDGLSVEFLPDGQHRIWVHIADPSRWLTPGDALDLEARRRCITLYLPTGMTPMFPPELATGPMSLVQGQLCHAFSFGVLVDADGAIQSYEMHPTLIKPTYRLTYDDVDEMLQLGIQAEPELEILFQTASQRQRWRMQQGAISIQMPESSIKVTEDDEIRIDVFEESASRILVSEMMILAGEVAGRYGEAHGLPLPFRGQEQPELPPEEELMLLPPGPVRGCAVRRCMKRSEMGVTPIRHAGLGLDVYVQVTSPIRRYADLLAHFQIKAHLQGDPLPFSPEEMTELLQGIGSTTYEMVQVERQTNRYWSLEYLRRNANEVWPALVLRWLREHENFGLVLLEDLGLEMAMRFSRTVEVGDRLDVKVSYVDPRRDLIQFVEIDQAVPQAAS</sequence>
<organism evidence="3 4">
    <name type="scientific">Thermoleptolyngbya sichuanensis A183</name>
    <dbReference type="NCBI Taxonomy" id="2737172"/>
    <lineage>
        <taxon>Bacteria</taxon>
        <taxon>Bacillati</taxon>
        <taxon>Cyanobacteriota</taxon>
        <taxon>Cyanophyceae</taxon>
        <taxon>Oculatellales</taxon>
        <taxon>Oculatellaceae</taxon>
        <taxon>Thermoleptolyngbya</taxon>
        <taxon>Thermoleptolyngbya sichuanensis</taxon>
    </lineage>
</organism>
<dbReference type="InterPro" id="IPR057324">
    <property type="entry name" value="WH_RNase_II"/>
</dbReference>
<dbReference type="SMART" id="SM00955">
    <property type="entry name" value="RNB"/>
    <property type="match status" value="1"/>
</dbReference>
<dbReference type="Pfam" id="PF23163">
    <property type="entry name" value="CSD_RNase_II"/>
    <property type="match status" value="1"/>
</dbReference>
<dbReference type="Pfam" id="PF25255">
    <property type="entry name" value="WHD_RNase_II"/>
    <property type="match status" value="1"/>
</dbReference>
<dbReference type="InterPro" id="IPR056403">
    <property type="entry name" value="RNase_II_barrel"/>
</dbReference>
<evidence type="ECO:0000313" key="4">
    <source>
        <dbReference type="Proteomes" id="UP000505210"/>
    </source>
</evidence>
<dbReference type="KEGG" id="theu:HPC62_00820"/>
<dbReference type="SUPFAM" id="SSF50249">
    <property type="entry name" value="Nucleic acid-binding proteins"/>
    <property type="match status" value="1"/>
</dbReference>
<feature type="domain" description="RNB" evidence="2">
    <location>
        <begin position="273"/>
        <end position="564"/>
    </location>
</feature>
<dbReference type="Pfam" id="PF23161">
    <property type="entry name" value="HTH_RNase_II"/>
    <property type="match status" value="1"/>
</dbReference>
<dbReference type="EMBL" id="CP053661">
    <property type="protein sequence ID" value="QKD80904.1"/>
    <property type="molecule type" value="Genomic_DNA"/>
</dbReference>
<name>A0A6M8B2E2_9CYAN</name>
<dbReference type="InterPro" id="IPR036388">
    <property type="entry name" value="WH-like_DNA-bd_sf"/>
</dbReference>
<dbReference type="AlphaFoldDB" id="A0A6M8B2E2"/>
<evidence type="ECO:0000313" key="3">
    <source>
        <dbReference type="EMBL" id="QKD80904.1"/>
    </source>
</evidence>
<dbReference type="PANTHER" id="PTHR23355:SF42">
    <property type="entry name" value="RIBONUCLEASE II, CHLOROPLASTIC_MITOCHONDRIAL"/>
    <property type="match status" value="1"/>
</dbReference>
<dbReference type="InterPro" id="IPR056404">
    <property type="entry name" value="HTH_RNase_II"/>
</dbReference>
<dbReference type="GO" id="GO:0003723">
    <property type="term" value="F:RNA binding"/>
    <property type="evidence" value="ECO:0007669"/>
    <property type="project" value="InterPro"/>
</dbReference>
<dbReference type="GO" id="GO:0000932">
    <property type="term" value="C:P-body"/>
    <property type="evidence" value="ECO:0007669"/>
    <property type="project" value="TreeGrafter"/>
</dbReference>
<dbReference type="PANTHER" id="PTHR23355">
    <property type="entry name" value="RIBONUCLEASE"/>
    <property type="match status" value="1"/>
</dbReference>
<gene>
    <name evidence="3" type="ORF">HPC62_00820</name>
</gene>
<dbReference type="InterPro" id="IPR001900">
    <property type="entry name" value="RNase_II/R"/>
</dbReference>
<proteinExistence type="predicted"/>
<feature type="region of interest" description="Disordered" evidence="1">
    <location>
        <begin position="1"/>
        <end position="22"/>
    </location>
</feature>
<reference evidence="3 4" key="1">
    <citation type="submission" date="2020-05" db="EMBL/GenBank/DDBJ databases">
        <title>Complete genome sequence of of a novel Thermoleptolyngbya strain isolated from hot springs of Ganzi, Sichuan China.</title>
        <authorList>
            <person name="Tang J."/>
            <person name="Daroch M."/>
            <person name="Li L."/>
            <person name="Waleron K."/>
            <person name="Waleron M."/>
            <person name="Waleron M."/>
        </authorList>
    </citation>
    <scope>NUCLEOTIDE SEQUENCE [LARGE SCALE GENOMIC DNA]</scope>
    <source>
        <strain evidence="3 4">PKUAC-SCTA183</strain>
    </source>
</reference>
<protein>
    <submittedName>
        <fullName evidence="3">VacB/RNase II family 3'-5' exoribonuclease</fullName>
    </submittedName>
</protein>
<accession>A0A6M8B2E2</accession>
<dbReference type="InterPro" id="IPR012340">
    <property type="entry name" value="NA-bd_OB-fold"/>
</dbReference>
<evidence type="ECO:0000256" key="1">
    <source>
        <dbReference type="SAM" id="MobiDB-lite"/>
    </source>
</evidence>